<feature type="domain" description="Fe/B12 periplasmic-binding" evidence="6">
    <location>
        <begin position="56"/>
        <end position="308"/>
    </location>
</feature>
<gene>
    <name evidence="8" type="ORF">G4D61_03510</name>
    <name evidence="7" type="ORF">NG54_01850</name>
</gene>
<sequence>MKRQKSFIITVLSICCLLVLAACGNDKASTKKDAEPKTKVYHADNGNVKVPTHPLRVVDVTSTYTGCLLKLGITPVGVTQYSKNNSFFGHKLDKAKVVTSDSLDKIMALKPDLIIDYTNDKNIKKLSKIAPTVVYTYEKRDYLQQFIEIGKLVGKEKQAKNWVDQWNAKTKAESAKVKKVIGKDATATVLESYGKQMYIFGDNWGRGSEVIYQALGIKMPEKVKKDTKPGYKAISTEVIPKYAGDYMFVSSWGDTSNNSFMKTDVWKSLPAYKNHHVITVNANDFYFNDPISLENELKIIVNDLVAANK</sequence>
<dbReference type="RefSeq" id="WP_025728907.1">
    <property type="nucleotide sequence ID" value="NZ_JAAIWK010000003.1"/>
</dbReference>
<dbReference type="SUPFAM" id="SSF53807">
    <property type="entry name" value="Helical backbone' metal receptor"/>
    <property type="match status" value="1"/>
</dbReference>
<evidence type="ECO:0000256" key="1">
    <source>
        <dbReference type="ARBA" id="ARBA00004193"/>
    </source>
</evidence>
<evidence type="ECO:0000259" key="6">
    <source>
        <dbReference type="PROSITE" id="PS50983"/>
    </source>
</evidence>
<feature type="signal peptide" evidence="5">
    <location>
        <begin position="1"/>
        <end position="21"/>
    </location>
</feature>
<protein>
    <submittedName>
        <fullName evidence="7 8">ABC transporter substrate-binding protein</fullName>
    </submittedName>
</protein>
<reference evidence="7 9" key="1">
    <citation type="submission" date="2014-10" db="EMBL/GenBank/DDBJ databases">
        <title>Draft genome of phytase producing Bacillus ginsengihumi strain M2.11.</title>
        <authorList>
            <person name="Toymentseva A."/>
            <person name="Boulygina E.A."/>
            <person name="Kazakov S.V."/>
            <person name="Kayumov I."/>
            <person name="Suleimanova A.D."/>
            <person name="Mardanova A.M."/>
            <person name="Maria S.N."/>
            <person name="Sergey M.Y."/>
            <person name="Sharipova M.R."/>
        </authorList>
    </citation>
    <scope>NUCLEOTIDE SEQUENCE [LARGE SCALE GENOMIC DNA]</scope>
    <source>
        <strain evidence="7 9">M2.11</strain>
    </source>
</reference>
<dbReference type="PANTHER" id="PTHR30532:SF26">
    <property type="entry name" value="IRON(3+)-HYDROXAMATE-BINDING PROTEIN FHUD"/>
    <property type="match status" value="1"/>
</dbReference>
<name>A0A0A6VE85_9BACI</name>
<accession>A0A0A6VE85</accession>
<dbReference type="Gene3D" id="3.40.50.1980">
    <property type="entry name" value="Nitrogenase molybdenum iron protein domain"/>
    <property type="match status" value="2"/>
</dbReference>
<dbReference type="GO" id="GO:0030288">
    <property type="term" value="C:outer membrane-bounded periplasmic space"/>
    <property type="evidence" value="ECO:0007669"/>
    <property type="project" value="TreeGrafter"/>
</dbReference>
<dbReference type="PANTHER" id="PTHR30532">
    <property type="entry name" value="IRON III DICITRATE-BINDING PERIPLASMIC PROTEIN"/>
    <property type="match status" value="1"/>
</dbReference>
<dbReference type="EMBL" id="JAAIWK010000003">
    <property type="protein sequence ID" value="NEY19036.1"/>
    <property type="molecule type" value="Genomic_DNA"/>
</dbReference>
<dbReference type="EMBL" id="JRUN01000003">
    <property type="protein sequence ID" value="KHD86595.1"/>
    <property type="molecule type" value="Genomic_DNA"/>
</dbReference>
<reference evidence="8 10" key="3">
    <citation type="submission" date="2020-03" db="EMBL/GenBank/DDBJ databases">
        <title>Bacillus aquiflavi sp. nov., isolated from yellow water of strong flavor Chinese baijiu in Yibin region of China.</title>
        <authorList>
            <person name="Xie J."/>
        </authorList>
    </citation>
    <scope>NUCLEOTIDE SEQUENCE [LARGE SCALE GENOMIC DNA]</scope>
    <source>
        <strain evidence="8 10">Gsoil 114</strain>
    </source>
</reference>
<keyword evidence="3" id="KW-0813">Transport</keyword>
<organism evidence="7 9">
    <name type="scientific">Heyndrickxia ginsengihumi</name>
    <dbReference type="NCBI Taxonomy" id="363870"/>
    <lineage>
        <taxon>Bacteria</taxon>
        <taxon>Bacillati</taxon>
        <taxon>Bacillota</taxon>
        <taxon>Bacilli</taxon>
        <taxon>Bacillales</taxon>
        <taxon>Bacillaceae</taxon>
        <taxon>Heyndrickxia</taxon>
    </lineage>
</organism>
<dbReference type="PROSITE" id="PS51257">
    <property type="entry name" value="PROKAR_LIPOPROTEIN"/>
    <property type="match status" value="1"/>
</dbReference>
<dbReference type="OrthoDB" id="2241086at2"/>
<evidence type="ECO:0000313" key="8">
    <source>
        <dbReference type="EMBL" id="NEY19036.1"/>
    </source>
</evidence>
<dbReference type="AlphaFoldDB" id="A0A0A6VE85"/>
<evidence type="ECO:0000256" key="2">
    <source>
        <dbReference type="ARBA" id="ARBA00008814"/>
    </source>
</evidence>
<dbReference type="InterPro" id="IPR051313">
    <property type="entry name" value="Bact_iron-sidero_bind"/>
</dbReference>
<dbReference type="Proteomes" id="UP000476934">
    <property type="component" value="Unassembled WGS sequence"/>
</dbReference>
<dbReference type="GO" id="GO:1901678">
    <property type="term" value="P:iron coordination entity transport"/>
    <property type="evidence" value="ECO:0007669"/>
    <property type="project" value="UniProtKB-ARBA"/>
</dbReference>
<evidence type="ECO:0000313" key="10">
    <source>
        <dbReference type="Proteomes" id="UP000476934"/>
    </source>
</evidence>
<feature type="chain" id="PRO_5044540675" evidence="5">
    <location>
        <begin position="22"/>
        <end position="309"/>
    </location>
</feature>
<dbReference type="STRING" id="363870.NG54_01850"/>
<dbReference type="Proteomes" id="UP000030588">
    <property type="component" value="Unassembled WGS sequence"/>
</dbReference>
<evidence type="ECO:0000256" key="5">
    <source>
        <dbReference type="SAM" id="SignalP"/>
    </source>
</evidence>
<proteinExistence type="inferred from homology"/>
<dbReference type="PROSITE" id="PS50983">
    <property type="entry name" value="FE_B12_PBP"/>
    <property type="match status" value="1"/>
</dbReference>
<comment type="subcellular location">
    <subcellularLocation>
        <location evidence="1">Cell membrane</location>
        <topology evidence="1">Lipid-anchor</topology>
    </subcellularLocation>
</comment>
<dbReference type="Pfam" id="PF01497">
    <property type="entry name" value="Peripla_BP_2"/>
    <property type="match status" value="1"/>
</dbReference>
<reference evidence="8 10" key="2">
    <citation type="submission" date="2020-02" db="EMBL/GenBank/DDBJ databases">
        <authorList>
            <person name="Feng H."/>
        </authorList>
    </citation>
    <scope>NUCLEOTIDE SEQUENCE [LARGE SCALE GENOMIC DNA]</scope>
    <source>
        <strain evidence="8 10">Gsoil 114</strain>
    </source>
</reference>
<dbReference type="GO" id="GO:0005886">
    <property type="term" value="C:plasma membrane"/>
    <property type="evidence" value="ECO:0007669"/>
    <property type="project" value="UniProtKB-SubCell"/>
</dbReference>
<evidence type="ECO:0000313" key="9">
    <source>
        <dbReference type="Proteomes" id="UP000030588"/>
    </source>
</evidence>
<keyword evidence="4 5" id="KW-0732">Signal</keyword>
<comment type="caution">
    <text evidence="7">The sequence shown here is derived from an EMBL/GenBank/DDBJ whole genome shotgun (WGS) entry which is preliminary data.</text>
</comment>
<evidence type="ECO:0000313" key="7">
    <source>
        <dbReference type="EMBL" id="KHD86595.1"/>
    </source>
</evidence>
<evidence type="ECO:0000256" key="4">
    <source>
        <dbReference type="ARBA" id="ARBA00022729"/>
    </source>
</evidence>
<evidence type="ECO:0000256" key="3">
    <source>
        <dbReference type="ARBA" id="ARBA00022448"/>
    </source>
</evidence>
<dbReference type="InterPro" id="IPR002491">
    <property type="entry name" value="ABC_transptr_periplasmic_BD"/>
</dbReference>
<comment type="similarity">
    <text evidence="2">Belongs to the bacterial solute-binding protein 8 family.</text>
</comment>
<keyword evidence="10" id="KW-1185">Reference proteome</keyword>
<dbReference type="CDD" id="cd01138">
    <property type="entry name" value="FeuA"/>
    <property type="match status" value="1"/>
</dbReference>